<dbReference type="AlphaFoldDB" id="F8QB16"/>
<organism evidence="2">
    <name type="scientific">Serpula lacrymans var. lacrymans (strain S7.3)</name>
    <name type="common">Dry rot fungus</name>
    <dbReference type="NCBI Taxonomy" id="936435"/>
    <lineage>
        <taxon>Eukaryota</taxon>
        <taxon>Fungi</taxon>
        <taxon>Dikarya</taxon>
        <taxon>Basidiomycota</taxon>
        <taxon>Agaricomycotina</taxon>
        <taxon>Agaricomycetes</taxon>
        <taxon>Agaricomycetidae</taxon>
        <taxon>Boletales</taxon>
        <taxon>Coniophorineae</taxon>
        <taxon>Serpulaceae</taxon>
        <taxon>Serpula</taxon>
    </lineage>
</organism>
<proteinExistence type="predicted"/>
<evidence type="ECO:0000313" key="1">
    <source>
        <dbReference type="EMBL" id="EGN94402.1"/>
    </source>
</evidence>
<dbReference type="Proteomes" id="UP000008063">
    <property type="component" value="Unassembled WGS sequence"/>
</dbReference>
<sequence>MLLSFVFSQPLRQTTRVCFPGACFNHWPATVAGHGVMRPGPGYSPPLGLTALFFLREG</sequence>
<name>F8QB16_SERL3</name>
<evidence type="ECO:0000313" key="2">
    <source>
        <dbReference type="Proteomes" id="UP000008063"/>
    </source>
</evidence>
<protein>
    <submittedName>
        <fullName evidence="1">Uncharacterized protein</fullName>
    </submittedName>
</protein>
<gene>
    <name evidence="1" type="ORF">SERLA73DRAFT_144097</name>
</gene>
<dbReference type="HOGENOM" id="CLU_2980493_0_0_1"/>
<dbReference type="EMBL" id="GL945488">
    <property type="protein sequence ID" value="EGN94402.1"/>
    <property type="molecule type" value="Genomic_DNA"/>
</dbReference>
<dbReference type="InParanoid" id="F8QB16"/>
<keyword evidence="2" id="KW-1185">Reference proteome</keyword>
<reference evidence="2" key="1">
    <citation type="journal article" date="2011" name="Science">
        <title>The plant cell wall-decomposing machinery underlies the functional diversity of forest fungi.</title>
        <authorList>
            <person name="Eastwood D.C."/>
            <person name="Floudas D."/>
            <person name="Binder M."/>
            <person name="Majcherczyk A."/>
            <person name="Schneider P."/>
            <person name="Aerts A."/>
            <person name="Asiegbu F.O."/>
            <person name="Baker S.E."/>
            <person name="Barry K."/>
            <person name="Bendiksby M."/>
            <person name="Blumentritt M."/>
            <person name="Coutinho P.M."/>
            <person name="Cullen D."/>
            <person name="de Vries R.P."/>
            <person name="Gathman A."/>
            <person name="Goodell B."/>
            <person name="Henrissat B."/>
            <person name="Ihrmark K."/>
            <person name="Kauserud H."/>
            <person name="Kohler A."/>
            <person name="LaButti K."/>
            <person name="Lapidus A."/>
            <person name="Lavin J.L."/>
            <person name="Lee Y.-H."/>
            <person name="Lindquist E."/>
            <person name="Lilly W."/>
            <person name="Lucas S."/>
            <person name="Morin E."/>
            <person name="Murat C."/>
            <person name="Oguiza J.A."/>
            <person name="Park J."/>
            <person name="Pisabarro A.G."/>
            <person name="Riley R."/>
            <person name="Rosling A."/>
            <person name="Salamov A."/>
            <person name="Schmidt O."/>
            <person name="Schmutz J."/>
            <person name="Skrede I."/>
            <person name="Stenlid J."/>
            <person name="Wiebenga A."/>
            <person name="Xie X."/>
            <person name="Kuees U."/>
            <person name="Hibbett D.S."/>
            <person name="Hoffmeister D."/>
            <person name="Hoegberg N."/>
            <person name="Martin F."/>
            <person name="Grigoriev I.V."/>
            <person name="Watkinson S.C."/>
        </authorList>
    </citation>
    <scope>NUCLEOTIDE SEQUENCE [LARGE SCALE GENOMIC DNA]</scope>
    <source>
        <strain evidence="2">strain S7.3</strain>
    </source>
</reference>
<accession>F8QB16</accession>